<proteinExistence type="predicted"/>
<reference evidence="3 4" key="1">
    <citation type="submission" date="2017-12" db="EMBL/GenBank/DDBJ databases">
        <authorList>
            <person name="Pombert J.-F."/>
            <person name="Haag K.L."/>
            <person name="Ebert D."/>
        </authorList>
    </citation>
    <scope>NUCLEOTIDE SEQUENCE [LARGE SCALE GENOMIC DNA]</scope>
    <source>
        <strain evidence="1">FI-OER-3-3</strain>
        <strain evidence="2">IL-G-3</strain>
    </source>
</reference>
<gene>
    <name evidence="1" type="ORF">CWI37_0409p0010</name>
    <name evidence="2" type="ORF">CWI38_0522p0040</name>
</gene>
<dbReference type="EMBL" id="PITK01000522">
    <property type="protein sequence ID" value="TBU13129.1"/>
    <property type="molecule type" value="Genomic_DNA"/>
</dbReference>
<evidence type="ECO:0000313" key="1">
    <source>
        <dbReference type="EMBL" id="TBU02816.1"/>
    </source>
</evidence>
<dbReference type="VEuPathDB" id="MicrosporidiaDB:CWI38_0522p0040"/>
<organism evidence="1 4">
    <name type="scientific">Hamiltosporidium tvaerminnensis</name>
    <dbReference type="NCBI Taxonomy" id="1176355"/>
    <lineage>
        <taxon>Eukaryota</taxon>
        <taxon>Fungi</taxon>
        <taxon>Fungi incertae sedis</taxon>
        <taxon>Microsporidia</taxon>
        <taxon>Dubosqiidae</taxon>
        <taxon>Hamiltosporidium</taxon>
    </lineage>
</organism>
<accession>A0A4Q9L6B7</accession>
<dbReference type="Proteomes" id="UP000292282">
    <property type="component" value="Unassembled WGS sequence"/>
</dbReference>
<evidence type="ECO:0000313" key="2">
    <source>
        <dbReference type="EMBL" id="TBU13129.1"/>
    </source>
</evidence>
<dbReference type="AlphaFoldDB" id="A0A4Q9L6B7"/>
<sequence>MKHTFWTVEKKCKSVKKYIEEDISHKKLDFLKDTSYYLIEGDFPSFEIKYNNNLCYLITESNTFLMKKVMHSNTIIIKTDKTLPITNIFENSDIKSKTNEISDKIIVSKNDYLKTKSYNLVLPDFIIFPVLQSINYENFYKMFAASTLYDINLINLDLLCVSETEKKILIERFKLVCESKSLYFRLSFSQIKNILSYYRSVILTNISKKDQNDVFTTNIKKELEIYKTNIIDWIFKYFNGSIEEFLFYLIIESIETENEDFFLYEIKNYIFEKPDKTKLREYFLEFCILDEWKSKGLNLIDRI</sequence>
<comment type="caution">
    <text evidence="1">The sequence shown here is derived from an EMBL/GenBank/DDBJ whole genome shotgun (WGS) entry which is preliminary data.</text>
</comment>
<dbReference type="EMBL" id="PITJ01000409">
    <property type="protein sequence ID" value="TBU02816.1"/>
    <property type="molecule type" value="Genomic_DNA"/>
</dbReference>
<keyword evidence="3" id="KW-1185">Reference proteome</keyword>
<protein>
    <submittedName>
        <fullName evidence="1">Uncharacterized protein</fullName>
    </submittedName>
</protein>
<dbReference type="Proteomes" id="UP000292362">
    <property type="component" value="Unassembled WGS sequence"/>
</dbReference>
<evidence type="ECO:0000313" key="3">
    <source>
        <dbReference type="Proteomes" id="UP000292282"/>
    </source>
</evidence>
<evidence type="ECO:0000313" key="4">
    <source>
        <dbReference type="Proteomes" id="UP000292362"/>
    </source>
</evidence>
<name>A0A4Q9L6B7_9MICR</name>
<dbReference type="VEuPathDB" id="MicrosporidiaDB:CWI37_0409p0010"/>